<protein>
    <submittedName>
        <fullName evidence="3">Uncharacterized protein</fullName>
    </submittedName>
</protein>
<dbReference type="AlphaFoldDB" id="G2R6L1"/>
<dbReference type="RefSeq" id="XP_003654828.1">
    <property type="nucleotide sequence ID" value="XM_003654780.1"/>
</dbReference>
<evidence type="ECO:0000259" key="2">
    <source>
        <dbReference type="Pfam" id="PF22685"/>
    </source>
</evidence>
<reference evidence="3 4" key="1">
    <citation type="journal article" date="2011" name="Nat. Biotechnol.">
        <title>Comparative genomic analysis of the thermophilic biomass-degrading fungi Myceliophthora thermophila and Thielavia terrestris.</title>
        <authorList>
            <person name="Berka R.M."/>
            <person name="Grigoriev I.V."/>
            <person name="Otillar R."/>
            <person name="Salamov A."/>
            <person name="Grimwood J."/>
            <person name="Reid I."/>
            <person name="Ishmael N."/>
            <person name="John T."/>
            <person name="Darmond C."/>
            <person name="Moisan M.-C."/>
            <person name="Henrissat B."/>
            <person name="Coutinho P.M."/>
            <person name="Lombard V."/>
            <person name="Natvig D.O."/>
            <person name="Lindquist E."/>
            <person name="Schmutz J."/>
            <person name="Lucas S."/>
            <person name="Harris P."/>
            <person name="Powlowski J."/>
            <person name="Bellemare A."/>
            <person name="Taylor D."/>
            <person name="Butler G."/>
            <person name="de Vries R.P."/>
            <person name="Allijn I.E."/>
            <person name="van den Brink J."/>
            <person name="Ushinsky S."/>
            <person name="Storms R."/>
            <person name="Powell A.J."/>
            <person name="Paulsen I.T."/>
            <person name="Elbourne L.D.H."/>
            <person name="Baker S.E."/>
            <person name="Magnuson J."/>
            <person name="LaBoissiere S."/>
            <person name="Clutterbuck A.J."/>
            <person name="Martinez D."/>
            <person name="Wogulis M."/>
            <person name="de Leon A.L."/>
            <person name="Rey M.W."/>
            <person name="Tsang A."/>
        </authorList>
    </citation>
    <scope>NUCLEOTIDE SEQUENCE [LARGE SCALE GENOMIC DNA]</scope>
    <source>
        <strain evidence="4">ATCC 38088 / NRRL 8126</strain>
    </source>
</reference>
<dbReference type="InterPro" id="IPR055080">
    <property type="entry name" value="Gal80p-like_C"/>
</dbReference>
<dbReference type="Pfam" id="PF01408">
    <property type="entry name" value="GFO_IDH_MocA"/>
    <property type="match status" value="1"/>
</dbReference>
<proteinExistence type="predicted"/>
<dbReference type="InterPro" id="IPR051317">
    <property type="entry name" value="Gfo/Idh/MocA_oxidoreduct"/>
</dbReference>
<dbReference type="Gene3D" id="3.30.360.10">
    <property type="entry name" value="Dihydrodipicolinate Reductase, domain 2"/>
    <property type="match status" value="1"/>
</dbReference>
<dbReference type="eggNOG" id="KOG2741">
    <property type="taxonomic scope" value="Eukaryota"/>
</dbReference>
<dbReference type="GeneID" id="11518539"/>
<dbReference type="EMBL" id="CP003011">
    <property type="protein sequence ID" value="AEO68492.1"/>
    <property type="molecule type" value="Genomic_DNA"/>
</dbReference>
<dbReference type="OrthoDB" id="446809at2759"/>
<accession>G2R6L1</accession>
<name>G2R6L1_THETT</name>
<dbReference type="HOGENOM" id="CLU_023194_25_2_1"/>
<evidence type="ECO:0000259" key="1">
    <source>
        <dbReference type="Pfam" id="PF01408"/>
    </source>
</evidence>
<keyword evidence="4" id="KW-1185">Reference proteome</keyword>
<evidence type="ECO:0000313" key="3">
    <source>
        <dbReference type="EMBL" id="AEO68492.1"/>
    </source>
</evidence>
<dbReference type="STRING" id="578455.G2R6L1"/>
<dbReference type="GO" id="GO:0000166">
    <property type="term" value="F:nucleotide binding"/>
    <property type="evidence" value="ECO:0007669"/>
    <property type="project" value="InterPro"/>
</dbReference>
<dbReference type="InterPro" id="IPR036291">
    <property type="entry name" value="NAD(P)-bd_dom_sf"/>
</dbReference>
<dbReference type="PANTHER" id="PTHR43708:SF1">
    <property type="entry name" value="GALACTOSE_LACTOSE METABOLISM REGULATORY PROTEIN GAL80"/>
    <property type="match status" value="1"/>
</dbReference>
<dbReference type="PANTHER" id="PTHR43708">
    <property type="entry name" value="CONSERVED EXPRESSED OXIDOREDUCTASE (EUROFUNG)"/>
    <property type="match status" value="1"/>
</dbReference>
<feature type="domain" description="Gal80p-like C-terminal" evidence="2">
    <location>
        <begin position="144"/>
        <end position="296"/>
    </location>
</feature>
<dbReference type="SUPFAM" id="SSF51735">
    <property type="entry name" value="NAD(P)-binding Rossmann-fold domains"/>
    <property type="match status" value="1"/>
</dbReference>
<evidence type="ECO:0000313" key="4">
    <source>
        <dbReference type="Proteomes" id="UP000008181"/>
    </source>
</evidence>
<sequence>MAPPPPFRVAIIGLSASAVTSWAPEAHLPALQTAAGRERYRIVALCNSSEAAARASIATYGLPADTKAYGSPAELAADPDVDFVICSTRVDKHLETALPSVRAGKDVFVEWPVASNTADVDALAAAARQSGARVLVGLQGRWAPPVLKLRELLAAGAIGRLLSCEVRAYGGTNDRELLPVGLKYFAQRAAGGNPITIGFGHVIDFVQSVVGELVPGTVHTHFQLQRPEVRIRDPARNNQIVETIRSDVPDLLSLHGESYQPYPPATLTVLFRRGQPFPGTPALTWTLHGTAGELRLVAPGGIALQADAGYAGAEPVRIALHRFGNQPGGGEGEVVEDVPWSWGDGWQAEVSVRARTVGRVLFAWADYRRGLVGEEGREKGWVELEEAAERARQIQGWLDGWQA</sequence>
<gene>
    <name evidence="3" type="ORF">THITE_2050350</name>
</gene>
<dbReference type="KEGG" id="ttt:THITE_2050350"/>
<dbReference type="Gene3D" id="3.40.50.720">
    <property type="entry name" value="NAD(P)-binding Rossmann-like Domain"/>
    <property type="match status" value="1"/>
</dbReference>
<dbReference type="SUPFAM" id="SSF55347">
    <property type="entry name" value="Glyceraldehyde-3-phosphate dehydrogenase-like, C-terminal domain"/>
    <property type="match status" value="1"/>
</dbReference>
<dbReference type="Proteomes" id="UP000008181">
    <property type="component" value="Chromosome 3"/>
</dbReference>
<dbReference type="Pfam" id="PF22685">
    <property type="entry name" value="Gal80p_C-like"/>
    <property type="match status" value="1"/>
</dbReference>
<feature type="domain" description="Gfo/Idh/MocA-like oxidoreductase N-terminal" evidence="1">
    <location>
        <begin position="7"/>
        <end position="137"/>
    </location>
</feature>
<dbReference type="InterPro" id="IPR000683">
    <property type="entry name" value="Gfo/Idh/MocA-like_OxRdtase_N"/>
</dbReference>
<organism evidence="3 4">
    <name type="scientific">Thermothielavioides terrestris (strain ATCC 38088 / NRRL 8126)</name>
    <name type="common">Thielavia terrestris</name>
    <dbReference type="NCBI Taxonomy" id="578455"/>
    <lineage>
        <taxon>Eukaryota</taxon>
        <taxon>Fungi</taxon>
        <taxon>Dikarya</taxon>
        <taxon>Ascomycota</taxon>
        <taxon>Pezizomycotina</taxon>
        <taxon>Sordariomycetes</taxon>
        <taxon>Sordariomycetidae</taxon>
        <taxon>Sordariales</taxon>
        <taxon>Chaetomiaceae</taxon>
        <taxon>Thermothielavioides</taxon>
        <taxon>Thermothielavioides terrestris</taxon>
    </lineage>
</organism>